<feature type="compositionally biased region" description="Gly residues" evidence="1">
    <location>
        <begin position="67"/>
        <end position="79"/>
    </location>
</feature>
<evidence type="ECO:0000256" key="1">
    <source>
        <dbReference type="SAM" id="MobiDB-lite"/>
    </source>
</evidence>
<dbReference type="Proteomes" id="UP001153328">
    <property type="component" value="Unassembled WGS sequence"/>
</dbReference>
<comment type="caution">
    <text evidence="2">The sequence shown here is derived from an EMBL/GenBank/DDBJ whole genome shotgun (WGS) entry which is preliminary data.</text>
</comment>
<keyword evidence="3" id="KW-1185">Reference proteome</keyword>
<protein>
    <submittedName>
        <fullName evidence="2">Uncharacterized protein</fullName>
    </submittedName>
</protein>
<organism evidence="2 3">
    <name type="scientific">Actinacidiphila bryophytorum</name>
    <dbReference type="NCBI Taxonomy" id="1436133"/>
    <lineage>
        <taxon>Bacteria</taxon>
        <taxon>Bacillati</taxon>
        <taxon>Actinomycetota</taxon>
        <taxon>Actinomycetes</taxon>
        <taxon>Kitasatosporales</taxon>
        <taxon>Streptomycetaceae</taxon>
        <taxon>Actinacidiphila</taxon>
    </lineage>
</organism>
<feature type="compositionally biased region" description="Gly residues" evidence="1">
    <location>
        <begin position="50"/>
        <end position="60"/>
    </location>
</feature>
<evidence type="ECO:0000313" key="3">
    <source>
        <dbReference type="Proteomes" id="UP001153328"/>
    </source>
</evidence>
<sequence length="205" mass="20693">MRAGPGMRDDRGARKENARAEGGSDADPSAVGGHGCRRGGVCGTDRGRRCAGGGRRGAGRGTAEQGRGPGAGAGGGRPGGAEQMVGPPRRHHPDRPAGRQAGAAGVHRRLAGRRVRHTAAGRPAAGGAGPGRLAPGLPPRRGPLALGDARPRRVATVGPRHAAAGFEQHRRPVRHRDAARLLSTHPRAARGALALEGTPAPSLGT</sequence>
<dbReference type="AlphaFoldDB" id="A0A9W4GZ23"/>
<reference evidence="2" key="1">
    <citation type="submission" date="2021-06" db="EMBL/GenBank/DDBJ databases">
        <authorList>
            <person name="Arsene-Ploetze F."/>
        </authorList>
    </citation>
    <scope>NUCLEOTIDE SEQUENCE</scope>
    <source>
        <strain evidence="2">SBRY1</strain>
    </source>
</reference>
<evidence type="ECO:0000313" key="2">
    <source>
        <dbReference type="EMBL" id="CAG7620984.1"/>
    </source>
</evidence>
<name>A0A9W4GZ23_9ACTN</name>
<dbReference type="EMBL" id="CAJVAX010000006">
    <property type="protein sequence ID" value="CAG7620984.1"/>
    <property type="molecule type" value="Genomic_DNA"/>
</dbReference>
<feature type="compositionally biased region" description="Basic and acidic residues" evidence="1">
    <location>
        <begin position="167"/>
        <end position="179"/>
    </location>
</feature>
<feature type="compositionally biased region" description="Basic residues" evidence="1">
    <location>
        <begin position="106"/>
        <end position="119"/>
    </location>
</feature>
<feature type="compositionally biased region" description="Gly residues" evidence="1">
    <location>
        <begin position="32"/>
        <end position="42"/>
    </location>
</feature>
<feature type="region of interest" description="Disordered" evidence="1">
    <location>
        <begin position="1"/>
        <end position="205"/>
    </location>
</feature>
<accession>A0A9W4GZ23</accession>
<gene>
    <name evidence="2" type="ORF">SBRY_140037</name>
</gene>
<proteinExistence type="predicted"/>
<feature type="compositionally biased region" description="Basic and acidic residues" evidence="1">
    <location>
        <begin position="7"/>
        <end position="19"/>
    </location>
</feature>